<dbReference type="InterPro" id="IPR050248">
    <property type="entry name" value="Polysacc_deacetylase_ArnD"/>
</dbReference>
<feature type="signal peptide" evidence="1">
    <location>
        <begin position="1"/>
        <end position="20"/>
    </location>
</feature>
<feature type="chain" id="PRO_5038421825" evidence="1">
    <location>
        <begin position="21"/>
        <end position="238"/>
    </location>
</feature>
<accession>A0A542ZLG3</accession>
<dbReference type="Gene3D" id="3.20.20.370">
    <property type="entry name" value="Glycoside hydrolase/deacetylase"/>
    <property type="match status" value="1"/>
</dbReference>
<dbReference type="InterPro" id="IPR002509">
    <property type="entry name" value="NODB_dom"/>
</dbReference>
<proteinExistence type="predicted"/>
<dbReference type="CDD" id="cd10917">
    <property type="entry name" value="CE4_NodB_like_6s_7s"/>
    <property type="match status" value="1"/>
</dbReference>
<dbReference type="RefSeq" id="WP_185746139.1">
    <property type="nucleotide sequence ID" value="NZ_BAAAKX010000007.1"/>
</dbReference>
<dbReference type="PANTHER" id="PTHR10587">
    <property type="entry name" value="GLYCOSYL TRANSFERASE-RELATED"/>
    <property type="match status" value="1"/>
</dbReference>
<keyword evidence="1" id="KW-0732">Signal</keyword>
<dbReference type="Proteomes" id="UP000319514">
    <property type="component" value="Unassembled WGS sequence"/>
</dbReference>
<keyword evidence="4" id="KW-1185">Reference proteome</keyword>
<organism evidence="3 4">
    <name type="scientific">Oryzihumus leptocrescens</name>
    <dbReference type="NCBI Taxonomy" id="297536"/>
    <lineage>
        <taxon>Bacteria</taxon>
        <taxon>Bacillati</taxon>
        <taxon>Actinomycetota</taxon>
        <taxon>Actinomycetes</taxon>
        <taxon>Micrococcales</taxon>
        <taxon>Intrasporangiaceae</taxon>
        <taxon>Oryzihumus</taxon>
    </lineage>
</organism>
<gene>
    <name evidence="3" type="ORF">FB474_2403</name>
</gene>
<evidence type="ECO:0000259" key="2">
    <source>
        <dbReference type="PROSITE" id="PS51677"/>
    </source>
</evidence>
<dbReference type="GO" id="GO:0005975">
    <property type="term" value="P:carbohydrate metabolic process"/>
    <property type="evidence" value="ECO:0007669"/>
    <property type="project" value="InterPro"/>
</dbReference>
<dbReference type="GO" id="GO:0016810">
    <property type="term" value="F:hydrolase activity, acting on carbon-nitrogen (but not peptide) bonds"/>
    <property type="evidence" value="ECO:0007669"/>
    <property type="project" value="InterPro"/>
</dbReference>
<name>A0A542ZLG3_9MICO</name>
<dbReference type="InterPro" id="IPR011330">
    <property type="entry name" value="Glyco_hydro/deAcase_b/a-brl"/>
</dbReference>
<evidence type="ECO:0000313" key="3">
    <source>
        <dbReference type="EMBL" id="TQL61000.1"/>
    </source>
</evidence>
<sequence length="238" mass="25689">MSHLVLVLLLATGLLAVARAHRPSALASAQGTTYTCAGYVALTFDDGPSTNTPAVLNALRRTGLKATFFLVGRNVQAHPDIARLVVEAGMKVGNHTMDHAHLPTLSQAAMRQELTQTSALIETTTGRRPAWFRPPFGETTPAVEATARGLGMTQVIWSRDTKDWAGRSVDDVVQVLSQVRPGDIVLMHDAQRTAVPALARIAEVLRSRRLCSGQLDYSSTAEPAWDGLTYHAIAGRWS</sequence>
<reference evidence="3 4" key="1">
    <citation type="submission" date="2019-06" db="EMBL/GenBank/DDBJ databases">
        <title>Sequencing the genomes of 1000 actinobacteria strains.</title>
        <authorList>
            <person name="Klenk H.-P."/>
        </authorList>
    </citation>
    <scope>NUCLEOTIDE SEQUENCE [LARGE SCALE GENOMIC DNA]</scope>
    <source>
        <strain evidence="3 4">DSM 18082</strain>
    </source>
</reference>
<protein>
    <submittedName>
        <fullName evidence="3">Peptidoglycan/xylan/chitin deacetylase (PgdA/CDA1 family)</fullName>
    </submittedName>
</protein>
<dbReference type="EMBL" id="VFOQ01000001">
    <property type="protein sequence ID" value="TQL61000.1"/>
    <property type="molecule type" value="Genomic_DNA"/>
</dbReference>
<dbReference type="AlphaFoldDB" id="A0A542ZLG3"/>
<dbReference type="PROSITE" id="PS51677">
    <property type="entry name" value="NODB"/>
    <property type="match status" value="1"/>
</dbReference>
<evidence type="ECO:0000256" key="1">
    <source>
        <dbReference type="SAM" id="SignalP"/>
    </source>
</evidence>
<evidence type="ECO:0000313" key="4">
    <source>
        <dbReference type="Proteomes" id="UP000319514"/>
    </source>
</evidence>
<feature type="domain" description="NodB homology" evidence="2">
    <location>
        <begin position="38"/>
        <end position="213"/>
    </location>
</feature>
<dbReference type="SUPFAM" id="SSF88713">
    <property type="entry name" value="Glycoside hydrolase/deacetylase"/>
    <property type="match status" value="1"/>
</dbReference>
<dbReference type="Pfam" id="PF01522">
    <property type="entry name" value="Polysacc_deac_1"/>
    <property type="match status" value="1"/>
</dbReference>
<comment type="caution">
    <text evidence="3">The sequence shown here is derived from an EMBL/GenBank/DDBJ whole genome shotgun (WGS) entry which is preliminary data.</text>
</comment>